<dbReference type="InterPro" id="IPR050109">
    <property type="entry name" value="HTH-type_TetR-like_transc_reg"/>
</dbReference>
<protein>
    <submittedName>
        <fullName evidence="7">Transcriptional regulator, TetR family</fullName>
    </submittedName>
</protein>
<dbReference type="EMBL" id="CP000384">
    <property type="protein sequence ID" value="ABG08778.1"/>
    <property type="molecule type" value="Genomic_DNA"/>
</dbReference>
<evidence type="ECO:0000256" key="4">
    <source>
        <dbReference type="PROSITE-ProRule" id="PRU00335"/>
    </source>
</evidence>
<dbReference type="KEGG" id="mmc:Mmcs_2670"/>
<dbReference type="Pfam" id="PF00440">
    <property type="entry name" value="TetR_N"/>
    <property type="match status" value="1"/>
</dbReference>
<dbReference type="PRINTS" id="PR00455">
    <property type="entry name" value="HTHTETR"/>
</dbReference>
<keyword evidence="2 4" id="KW-0238">DNA-binding</keyword>
<name>A0A5Q5BKB8_MYCSS</name>
<gene>
    <name evidence="7" type="ordered locus">Mmcs_2670</name>
</gene>
<accession>A0A5Q5BKB8</accession>
<dbReference type="InterPro" id="IPR001647">
    <property type="entry name" value="HTH_TetR"/>
</dbReference>
<feature type="domain" description="HTH tetR-type" evidence="6">
    <location>
        <begin position="25"/>
        <end position="85"/>
    </location>
</feature>
<sequence>MAVPKGVETDADASVAPPRGRRRDPRTQQDILSATRRLLVRDGYDQVSVDAVAREAGVSRPTVYRRWPSKAHVVFDAAFQVNGSSEIAAGTGDFTADLRRFLRSVVEFWREPVVYAATLGILAERHRSPELRIRAQQLLDEATRTRFTALVRDGIAQGAVAADMDADSLYDTVIGSTFYAVYVRDVTDGADLQAYLTHLCSLATQGAADRDENR</sequence>
<keyword evidence="3" id="KW-0804">Transcription</keyword>
<evidence type="ECO:0000256" key="3">
    <source>
        <dbReference type="ARBA" id="ARBA00023163"/>
    </source>
</evidence>
<dbReference type="Gene3D" id="1.10.357.10">
    <property type="entry name" value="Tetracycline Repressor, domain 2"/>
    <property type="match status" value="1"/>
</dbReference>
<organism evidence="7">
    <name type="scientific">Mycobacterium sp. (strain MCS)</name>
    <dbReference type="NCBI Taxonomy" id="164756"/>
    <lineage>
        <taxon>Bacteria</taxon>
        <taxon>Bacillati</taxon>
        <taxon>Actinomycetota</taxon>
        <taxon>Actinomycetes</taxon>
        <taxon>Mycobacteriales</taxon>
        <taxon>Mycobacteriaceae</taxon>
        <taxon>Mycobacterium</taxon>
    </lineage>
</organism>
<evidence type="ECO:0000313" key="7">
    <source>
        <dbReference type="EMBL" id="ABG08778.1"/>
    </source>
</evidence>
<feature type="DNA-binding region" description="H-T-H motif" evidence="4">
    <location>
        <begin position="48"/>
        <end position="67"/>
    </location>
</feature>
<evidence type="ECO:0000256" key="5">
    <source>
        <dbReference type="SAM" id="MobiDB-lite"/>
    </source>
</evidence>
<dbReference type="InterPro" id="IPR023772">
    <property type="entry name" value="DNA-bd_HTH_TetR-type_CS"/>
</dbReference>
<dbReference type="SUPFAM" id="SSF48498">
    <property type="entry name" value="Tetracyclin repressor-like, C-terminal domain"/>
    <property type="match status" value="1"/>
</dbReference>
<keyword evidence="1" id="KW-0805">Transcription regulation</keyword>
<reference evidence="7" key="1">
    <citation type="submission" date="2006-06" db="EMBL/GenBank/DDBJ databases">
        <title>Complete sequence of chromosome of Mycobacterium sp. MCS.</title>
        <authorList>
            <consortium name="US DOE Joint Genome Institute"/>
            <person name="Copeland A."/>
            <person name="Lucas S."/>
            <person name="Lapidus A."/>
            <person name="Barry K."/>
            <person name="Detter J.C."/>
            <person name="Glavina del Rio T."/>
            <person name="Hammon N."/>
            <person name="Israni S."/>
            <person name="Dalin E."/>
            <person name="Tice H."/>
            <person name="Pitluck S."/>
            <person name="Martinez M."/>
            <person name="Schmutz J."/>
            <person name="Larimer F."/>
            <person name="Land M."/>
            <person name="Hauser L."/>
            <person name="Kyrpides N."/>
            <person name="Kim E."/>
            <person name="Miller C.D."/>
            <person name="Hughes J.E."/>
            <person name="Anderson A.J."/>
            <person name="Sims R.C."/>
            <person name="Richardson P."/>
        </authorList>
    </citation>
    <scope>NUCLEOTIDE SEQUENCE [LARGE SCALE GENOMIC DNA]</scope>
    <source>
        <strain evidence="7">MCS</strain>
    </source>
</reference>
<dbReference type="Gene3D" id="1.10.10.60">
    <property type="entry name" value="Homeodomain-like"/>
    <property type="match status" value="1"/>
</dbReference>
<proteinExistence type="predicted"/>
<dbReference type="GO" id="GO:0003700">
    <property type="term" value="F:DNA-binding transcription factor activity"/>
    <property type="evidence" value="ECO:0007669"/>
    <property type="project" value="TreeGrafter"/>
</dbReference>
<evidence type="ECO:0000259" key="6">
    <source>
        <dbReference type="PROSITE" id="PS50977"/>
    </source>
</evidence>
<evidence type="ECO:0000256" key="2">
    <source>
        <dbReference type="ARBA" id="ARBA00023125"/>
    </source>
</evidence>
<dbReference type="PANTHER" id="PTHR30055:SF148">
    <property type="entry name" value="TETR-FAMILY TRANSCRIPTIONAL REGULATOR"/>
    <property type="match status" value="1"/>
</dbReference>
<dbReference type="InterPro" id="IPR036271">
    <property type="entry name" value="Tet_transcr_reg_TetR-rel_C_sf"/>
</dbReference>
<dbReference type="PROSITE" id="PS01081">
    <property type="entry name" value="HTH_TETR_1"/>
    <property type="match status" value="1"/>
</dbReference>
<dbReference type="InterPro" id="IPR009057">
    <property type="entry name" value="Homeodomain-like_sf"/>
</dbReference>
<dbReference type="SUPFAM" id="SSF46689">
    <property type="entry name" value="Homeodomain-like"/>
    <property type="match status" value="1"/>
</dbReference>
<feature type="region of interest" description="Disordered" evidence="5">
    <location>
        <begin position="1"/>
        <end position="28"/>
    </location>
</feature>
<dbReference type="InterPro" id="IPR011075">
    <property type="entry name" value="TetR_C"/>
</dbReference>
<dbReference type="GO" id="GO:0000976">
    <property type="term" value="F:transcription cis-regulatory region binding"/>
    <property type="evidence" value="ECO:0007669"/>
    <property type="project" value="TreeGrafter"/>
</dbReference>
<dbReference type="PROSITE" id="PS50977">
    <property type="entry name" value="HTH_TETR_2"/>
    <property type="match status" value="1"/>
</dbReference>
<dbReference type="Pfam" id="PF16859">
    <property type="entry name" value="TetR_C_11"/>
    <property type="match status" value="1"/>
</dbReference>
<evidence type="ECO:0000256" key="1">
    <source>
        <dbReference type="ARBA" id="ARBA00023015"/>
    </source>
</evidence>
<dbReference type="PANTHER" id="PTHR30055">
    <property type="entry name" value="HTH-TYPE TRANSCRIPTIONAL REGULATOR RUTR"/>
    <property type="match status" value="1"/>
</dbReference>
<dbReference type="AlphaFoldDB" id="A0A5Q5BKB8"/>